<organism evidence="1 2">
    <name type="scientific">Rheinheimera nanhaiensis E407-8</name>
    <dbReference type="NCBI Taxonomy" id="562729"/>
    <lineage>
        <taxon>Bacteria</taxon>
        <taxon>Pseudomonadati</taxon>
        <taxon>Pseudomonadota</taxon>
        <taxon>Gammaproteobacteria</taxon>
        <taxon>Chromatiales</taxon>
        <taxon>Chromatiaceae</taxon>
        <taxon>Rheinheimera</taxon>
    </lineage>
</organism>
<dbReference type="GO" id="GO:0016740">
    <property type="term" value="F:transferase activity"/>
    <property type="evidence" value="ECO:0007669"/>
    <property type="project" value="UniProtKB-KW"/>
</dbReference>
<dbReference type="Proteomes" id="UP000004374">
    <property type="component" value="Unassembled WGS sequence"/>
</dbReference>
<dbReference type="Gene3D" id="3.40.50.170">
    <property type="entry name" value="Formyl transferase, N-terminal domain"/>
    <property type="match status" value="1"/>
</dbReference>
<proteinExistence type="predicted"/>
<dbReference type="AlphaFoldDB" id="I1DWK0"/>
<dbReference type="EMBL" id="BAFK01000006">
    <property type="protein sequence ID" value="GAB58428.1"/>
    <property type="molecule type" value="Genomic_DNA"/>
</dbReference>
<sequence length="253" mass="28279">MLERPGFIFFPGCRASAYLDIMQQLTMPPACIVLMQNPLAERGIQAASSHPLVQRFYQPDADIEAFCQQYNVPLYVSSAQSINDAELTKLLLRQGCRHWLFSGGGIVQPKVLATGLKFLHVHPGQMPEVRGSTCFYYSLLHDLTLAASAFFLEAELDAGPSILCRHFHINIPPALLSSDFIDYIVDPYIRAETLKPLWQHWPDISDVSKVAKLSTPPSDRPCYVMHPVLRAMAIQRVAASYNASNETGVFHYA</sequence>
<keyword evidence="2" id="KW-1185">Reference proteome</keyword>
<keyword evidence="1" id="KW-0808">Transferase</keyword>
<gene>
    <name evidence="1" type="ORF">RNAN_1400</name>
</gene>
<dbReference type="SUPFAM" id="SSF53328">
    <property type="entry name" value="Formyltransferase"/>
    <property type="match status" value="1"/>
</dbReference>
<dbReference type="STRING" id="562729.RNAN_1400"/>
<accession>I1DWK0</accession>
<evidence type="ECO:0000313" key="1">
    <source>
        <dbReference type="EMBL" id="GAB58428.1"/>
    </source>
</evidence>
<protein>
    <submittedName>
        <fullName evidence="1">Methionyl-tRNA formyltransferase-like protein</fullName>
    </submittedName>
</protein>
<comment type="caution">
    <text evidence="1">The sequence shown here is derived from an EMBL/GenBank/DDBJ whole genome shotgun (WGS) entry which is preliminary data.</text>
</comment>
<reference evidence="1 2" key="1">
    <citation type="journal article" date="2012" name="J. Bacteriol.">
        <title>Genome Sequence of the Protease-Producing Bacterium Rheinheimera nanhaiensis E407-8T, Isolated from Deep-Sea Sediment of the South China Sea.</title>
        <authorList>
            <person name="Zhang X.-Y."/>
            <person name="Zhang Y.-J."/>
            <person name="Qin Q.-L."/>
            <person name="Xie B.-B."/>
            <person name="Chen X.-L."/>
            <person name="Zhou B.-C."/>
            <person name="Zhang Y.-Z."/>
        </authorList>
    </citation>
    <scope>NUCLEOTIDE SEQUENCE [LARGE SCALE GENOMIC DNA]</scope>
    <source>
        <strain evidence="1 2">E407-8</strain>
    </source>
</reference>
<evidence type="ECO:0000313" key="2">
    <source>
        <dbReference type="Proteomes" id="UP000004374"/>
    </source>
</evidence>
<dbReference type="InterPro" id="IPR036477">
    <property type="entry name" value="Formyl_transf_N_sf"/>
</dbReference>
<name>I1DWK0_9GAMM</name>